<feature type="compositionally biased region" description="Polar residues" evidence="8">
    <location>
        <begin position="79"/>
        <end position="93"/>
    </location>
</feature>
<feature type="region of interest" description="Disordered" evidence="8">
    <location>
        <begin position="877"/>
        <end position="961"/>
    </location>
</feature>
<name>A0A376B908_9ASCO</name>
<feature type="compositionally biased region" description="Low complexity" evidence="8">
    <location>
        <begin position="934"/>
        <end position="948"/>
    </location>
</feature>
<dbReference type="PANTHER" id="PTHR16515:SF49">
    <property type="entry name" value="GASTRULA ZINC FINGER PROTEIN XLCGF49.1-LIKE-RELATED"/>
    <property type="match status" value="1"/>
</dbReference>
<reference evidence="11" key="1">
    <citation type="submission" date="2018-06" db="EMBL/GenBank/DDBJ databases">
        <authorList>
            <person name="Guldener U."/>
        </authorList>
    </citation>
    <scope>NUCLEOTIDE SEQUENCE [LARGE SCALE GENOMIC DNA]</scope>
    <source>
        <strain evidence="11">UTAD17</strain>
    </source>
</reference>
<dbReference type="EMBL" id="UFAJ01000568">
    <property type="protein sequence ID" value="SSD61101.1"/>
    <property type="molecule type" value="Genomic_DNA"/>
</dbReference>
<evidence type="ECO:0000256" key="1">
    <source>
        <dbReference type="ARBA" id="ARBA00004123"/>
    </source>
</evidence>
<dbReference type="VEuPathDB" id="FungiDB:SCODWIG_02862"/>
<keyword evidence="11" id="KW-1185">Reference proteome</keyword>
<feature type="region of interest" description="Disordered" evidence="8">
    <location>
        <begin position="421"/>
        <end position="441"/>
    </location>
</feature>
<comment type="subcellular location">
    <subcellularLocation>
        <location evidence="1">Nucleus</location>
    </subcellularLocation>
</comment>
<feature type="region of interest" description="Disordered" evidence="8">
    <location>
        <begin position="353"/>
        <end position="377"/>
    </location>
</feature>
<dbReference type="PROSITE" id="PS00028">
    <property type="entry name" value="ZINC_FINGER_C2H2_1"/>
    <property type="match status" value="4"/>
</dbReference>
<feature type="compositionally biased region" description="Low complexity" evidence="8">
    <location>
        <begin position="1158"/>
        <end position="1172"/>
    </location>
</feature>
<proteinExistence type="predicted"/>
<feature type="region of interest" description="Disordered" evidence="8">
    <location>
        <begin position="658"/>
        <end position="771"/>
    </location>
</feature>
<evidence type="ECO:0000256" key="6">
    <source>
        <dbReference type="ARBA" id="ARBA00023242"/>
    </source>
</evidence>
<dbReference type="GO" id="GO:0005634">
    <property type="term" value="C:nucleus"/>
    <property type="evidence" value="ECO:0007669"/>
    <property type="project" value="UniProtKB-SubCell"/>
</dbReference>
<feature type="region of interest" description="Disordered" evidence="8">
    <location>
        <begin position="141"/>
        <end position="167"/>
    </location>
</feature>
<dbReference type="PROSITE" id="PS50157">
    <property type="entry name" value="ZINC_FINGER_C2H2_2"/>
    <property type="match status" value="4"/>
</dbReference>
<feature type="region of interest" description="Disordered" evidence="8">
    <location>
        <begin position="194"/>
        <end position="265"/>
    </location>
</feature>
<protein>
    <recommendedName>
        <fullName evidence="9">C2H2-type domain-containing protein</fullName>
    </recommendedName>
</protein>
<keyword evidence="6" id="KW-0539">Nucleus</keyword>
<dbReference type="Proteomes" id="UP000262825">
    <property type="component" value="Unassembled WGS sequence"/>
</dbReference>
<feature type="compositionally biased region" description="Acidic residues" evidence="8">
    <location>
        <begin position="1133"/>
        <end position="1149"/>
    </location>
</feature>
<feature type="compositionally biased region" description="Low complexity" evidence="8">
    <location>
        <begin position="578"/>
        <end position="600"/>
    </location>
</feature>
<evidence type="ECO:0000256" key="5">
    <source>
        <dbReference type="ARBA" id="ARBA00022833"/>
    </source>
</evidence>
<sequence length="1185" mass="130704">MIELENNKSKKGHHAIHDNIGDINKTSKDSNTTQDKQYGDNDLVLPTPKARQESMSMYTNFFKKPYSTDNPSIEPFLNIDNNTNDDSSVHADSNNNNNNNNNNQHNKQTISSKDSNSLIPDLNVYRGYSIVNNLNNTNANGLGNNGSNHHHHHGGSSNLHNNTNHSADFTSIQRRPSEQLEPFIPSMKFKIPNFQSGASANTTNTGNTSRDSSRRSTSVKLDLPLQQQQQQQQQNTTTNNGTTNNSLSNTPNLQPQPSDLPDRLPSLRADSFSSILGAAAAIVQPPSKRNSIFIPISETHAHKKDLAGITNSTLKKDIMKPPSTTAPTYHNNKASFSSVINPILAAAAAAAAATPGNGNNGHTTNHHIDPSLNTHSNTHAPSEDFDFFMNNSGISGFSRKNSFRLPDDFDLQFRRRDSSVRGTLDLPPLPNPSHHGNNVTSMNNSNHSMNNTINGSHNNNINSTNVFSSAISSRSNSNQFFTQYSQYPSSTVPLPALPNTGTNSMSGNGVTSGLLNRYAHEHFLRNESAIDDDDEDDDDGQYDYNVHNHQTNGINNMLGRRASSAQPPMFRNKRRRTNSLTSNSSLSGMINNGNLNSNNMLMHRKNRRSSAKMGFPTNPAITPTPSPLPLPVIPLLNGSGGNGTVTDTNMQEIKMKGNVIGKTIEGNTKNTKNTTRKRKQTAAKTAKGSRDDTSNTDTNGRTIKGSSGSKKKKDVKIPSNKNAKKFKTNNKNQGINNRKKLISSSPELSNTKNKLKSNNSSNPHSQPKALISKPIIVENHIKLDKNDPNNRLRKNINLSTKNADGVGNNLLDNTVDDNDDDYKPVLGATRVDQLMLILQARKKGFNDTLETTSDGVIDIEKAPELIPPAIELVGGVEKPKNYHHNNNNNTNADGRSTKSPILSPLTANTPMSSSSGIDDKLASSTDTSKATQSNATTPTTNISETNTTLSVTKKPISGRTYGRRKQHECQYCHKTFTQSTHLEVHVRSHLGYKPYKCPHCEKRFTQGGNLRTHIRSHTGEKPFKCDKCDKKFSRKGNLQAHVLTHVNLKPFQCHLDGCTKSFTQLGNLKSHQNRFHSETLNKLTLKLAKNEFNMKDPKERQLFEYLSELYRNSNKGIKGRGKRRKTESGNESVDNENEEEEEEEEEADDDAVKSMNSNDINDNDTIITNNAGDIDEATKTLLSLK</sequence>
<feature type="domain" description="C2H2-type" evidence="9">
    <location>
        <begin position="995"/>
        <end position="1022"/>
    </location>
</feature>
<feature type="compositionally biased region" description="Low complexity" evidence="8">
    <location>
        <begin position="196"/>
        <end position="253"/>
    </location>
</feature>
<feature type="compositionally biased region" description="Low complexity" evidence="8">
    <location>
        <begin position="748"/>
        <end position="762"/>
    </location>
</feature>
<dbReference type="Gene3D" id="3.30.160.60">
    <property type="entry name" value="Classic Zinc Finger"/>
    <property type="match status" value="4"/>
</dbReference>
<keyword evidence="5" id="KW-0862">Zinc</keyword>
<evidence type="ECO:0000256" key="2">
    <source>
        <dbReference type="ARBA" id="ARBA00022723"/>
    </source>
</evidence>
<dbReference type="InterPro" id="IPR036236">
    <property type="entry name" value="Znf_C2H2_sf"/>
</dbReference>
<feature type="region of interest" description="Disordered" evidence="8">
    <location>
        <begin position="577"/>
        <end position="600"/>
    </location>
</feature>
<dbReference type="FunFam" id="3.30.160.60:FF:002343">
    <property type="entry name" value="Zinc finger protein 33A"/>
    <property type="match status" value="1"/>
</dbReference>
<feature type="compositionally biased region" description="Low complexity" evidence="8">
    <location>
        <begin position="353"/>
        <end position="363"/>
    </location>
</feature>
<feature type="domain" description="C2H2-type" evidence="9">
    <location>
        <begin position="1023"/>
        <end position="1050"/>
    </location>
</feature>
<evidence type="ECO:0000256" key="7">
    <source>
        <dbReference type="PROSITE-ProRule" id="PRU00042"/>
    </source>
</evidence>
<keyword evidence="2" id="KW-0479">Metal-binding</keyword>
<dbReference type="Pfam" id="PF00096">
    <property type="entry name" value="zf-C2H2"/>
    <property type="match status" value="4"/>
</dbReference>
<feature type="compositionally biased region" description="Basic and acidic residues" evidence="8">
    <location>
        <begin position="15"/>
        <end position="28"/>
    </location>
</feature>
<dbReference type="SUPFAM" id="SSF57667">
    <property type="entry name" value="beta-beta-alpha zinc fingers"/>
    <property type="match status" value="2"/>
</dbReference>
<dbReference type="GO" id="GO:0010468">
    <property type="term" value="P:regulation of gene expression"/>
    <property type="evidence" value="ECO:0007669"/>
    <property type="project" value="TreeGrafter"/>
</dbReference>
<dbReference type="InterPro" id="IPR050331">
    <property type="entry name" value="Zinc_finger"/>
</dbReference>
<dbReference type="FunFam" id="3.30.160.60:FF:002157">
    <property type="entry name" value="Transcription factor"/>
    <property type="match status" value="1"/>
</dbReference>
<feature type="domain" description="C2H2-type" evidence="9">
    <location>
        <begin position="967"/>
        <end position="994"/>
    </location>
</feature>
<evidence type="ECO:0000313" key="11">
    <source>
        <dbReference type="Proteomes" id="UP000262825"/>
    </source>
</evidence>
<feature type="compositionally biased region" description="Low complexity" evidence="8">
    <location>
        <begin position="155"/>
        <end position="167"/>
    </location>
</feature>
<keyword evidence="3" id="KW-0677">Repeat</keyword>
<evidence type="ECO:0000256" key="3">
    <source>
        <dbReference type="ARBA" id="ARBA00022737"/>
    </source>
</evidence>
<dbReference type="SMART" id="SM00355">
    <property type="entry name" value="ZnF_C2H2"/>
    <property type="match status" value="4"/>
</dbReference>
<feature type="compositionally biased region" description="Low complexity" evidence="8">
    <location>
        <begin position="94"/>
        <end position="103"/>
    </location>
</feature>
<evidence type="ECO:0000259" key="9">
    <source>
        <dbReference type="PROSITE" id="PS50157"/>
    </source>
</evidence>
<gene>
    <name evidence="10" type="ORF">SCODWIG_02862</name>
</gene>
<dbReference type="AlphaFoldDB" id="A0A376B908"/>
<feature type="compositionally biased region" description="Polar residues" evidence="8">
    <location>
        <begin position="104"/>
        <end position="116"/>
    </location>
</feature>
<feature type="compositionally biased region" description="Polar residues" evidence="8">
    <location>
        <begin position="892"/>
        <end position="933"/>
    </location>
</feature>
<dbReference type="InterPro" id="IPR013087">
    <property type="entry name" value="Znf_C2H2_type"/>
</dbReference>
<feature type="region of interest" description="Disordered" evidence="8">
    <location>
        <begin position="1115"/>
        <end position="1185"/>
    </location>
</feature>
<evidence type="ECO:0000256" key="8">
    <source>
        <dbReference type="SAM" id="MobiDB-lite"/>
    </source>
</evidence>
<feature type="region of interest" description="Disordered" evidence="8">
    <location>
        <begin position="73"/>
        <end position="116"/>
    </location>
</feature>
<organism evidence="10 11">
    <name type="scientific">Saccharomycodes ludwigii</name>
    <dbReference type="NCBI Taxonomy" id="36035"/>
    <lineage>
        <taxon>Eukaryota</taxon>
        <taxon>Fungi</taxon>
        <taxon>Dikarya</taxon>
        <taxon>Ascomycota</taxon>
        <taxon>Saccharomycotina</taxon>
        <taxon>Saccharomycetes</taxon>
        <taxon>Saccharomycodales</taxon>
        <taxon>Saccharomycodaceae</taxon>
        <taxon>Saccharomycodes</taxon>
    </lineage>
</organism>
<feature type="domain" description="C2H2-type" evidence="9">
    <location>
        <begin position="1051"/>
        <end position="1077"/>
    </location>
</feature>
<accession>A0A376B908</accession>
<evidence type="ECO:0000256" key="4">
    <source>
        <dbReference type="ARBA" id="ARBA00022771"/>
    </source>
</evidence>
<keyword evidence="4 7" id="KW-0863">Zinc-finger</keyword>
<evidence type="ECO:0000313" key="10">
    <source>
        <dbReference type="EMBL" id="SSD61101.1"/>
    </source>
</evidence>
<feature type="region of interest" description="Disordered" evidence="8">
    <location>
        <begin position="1"/>
        <end position="46"/>
    </location>
</feature>
<dbReference type="FunFam" id="3.30.160.60:FF:000624">
    <property type="entry name" value="zinc finger protein 697"/>
    <property type="match status" value="1"/>
</dbReference>
<dbReference type="PANTHER" id="PTHR16515">
    <property type="entry name" value="PR DOMAIN ZINC FINGER PROTEIN"/>
    <property type="match status" value="1"/>
</dbReference>
<dbReference type="GO" id="GO:0008270">
    <property type="term" value="F:zinc ion binding"/>
    <property type="evidence" value="ECO:0007669"/>
    <property type="project" value="UniProtKB-KW"/>
</dbReference>